<keyword evidence="5" id="KW-0677">Repeat</keyword>
<keyword evidence="7" id="KW-0539">Nucleus</keyword>
<dbReference type="InterPro" id="IPR002004">
    <property type="entry name" value="PABP_HYD_C"/>
</dbReference>
<dbReference type="FunFam" id="3.30.70.330:FF:000651">
    <property type="entry name" value="Poly(A) binding protein cytoplasmic 1 like"/>
    <property type="match status" value="1"/>
</dbReference>
<feature type="region of interest" description="Disordered" evidence="9">
    <location>
        <begin position="504"/>
        <end position="529"/>
    </location>
</feature>
<dbReference type="CDD" id="cd12378">
    <property type="entry name" value="RRM1_I_PABPs"/>
    <property type="match status" value="1"/>
</dbReference>
<evidence type="ECO:0000256" key="4">
    <source>
        <dbReference type="ARBA" id="ARBA00022490"/>
    </source>
</evidence>
<dbReference type="Gene3D" id="1.10.1900.10">
    <property type="entry name" value="c-terminal domain of poly(a) binding protein"/>
    <property type="match status" value="1"/>
</dbReference>
<evidence type="ECO:0000256" key="1">
    <source>
        <dbReference type="ARBA" id="ARBA00004123"/>
    </source>
</evidence>
<evidence type="ECO:0000259" key="10">
    <source>
        <dbReference type="PROSITE" id="PS50102"/>
    </source>
</evidence>
<dbReference type="CDD" id="cd12379">
    <property type="entry name" value="RRM2_I_PABPs"/>
    <property type="match status" value="1"/>
</dbReference>
<dbReference type="Pfam" id="PF00658">
    <property type="entry name" value="MLLE"/>
    <property type="match status" value="1"/>
</dbReference>
<comment type="similarity">
    <text evidence="3">Belongs to the polyadenylate-binding protein type-1 family.</text>
</comment>
<dbReference type="InterPro" id="IPR036053">
    <property type="entry name" value="PABP-dom"/>
</dbReference>
<dbReference type="FunFam" id="3.30.70.330:FF:000385">
    <property type="entry name" value="Polyadenylate-binding protein"/>
    <property type="match status" value="1"/>
</dbReference>
<dbReference type="GO" id="GO:0005737">
    <property type="term" value="C:cytoplasm"/>
    <property type="evidence" value="ECO:0007669"/>
    <property type="project" value="UniProtKB-SubCell"/>
</dbReference>
<dbReference type="SMART" id="SM00360">
    <property type="entry name" value="RRM"/>
    <property type="match status" value="4"/>
</dbReference>
<accession>A0A7S3JX00</accession>
<feature type="compositionally biased region" description="Low complexity" evidence="9">
    <location>
        <begin position="622"/>
        <end position="642"/>
    </location>
</feature>
<evidence type="ECO:0000256" key="5">
    <source>
        <dbReference type="ARBA" id="ARBA00022737"/>
    </source>
</evidence>
<dbReference type="Gene3D" id="3.30.70.330">
    <property type="match status" value="4"/>
</dbReference>
<dbReference type="InterPro" id="IPR045305">
    <property type="entry name" value="RRM2_I_PABPs"/>
</dbReference>
<reference evidence="12" key="1">
    <citation type="submission" date="2021-01" db="EMBL/GenBank/DDBJ databases">
        <authorList>
            <person name="Corre E."/>
            <person name="Pelletier E."/>
            <person name="Niang G."/>
            <person name="Scheremetjew M."/>
            <person name="Finn R."/>
            <person name="Kale V."/>
            <person name="Holt S."/>
            <person name="Cochrane G."/>
            <person name="Meng A."/>
            <person name="Brown T."/>
            <person name="Cohen L."/>
        </authorList>
    </citation>
    <scope>NUCLEOTIDE SEQUENCE</scope>
    <source>
        <strain evidence="12">CCMP1510</strain>
    </source>
</reference>
<keyword evidence="6 8" id="KW-0694">RNA-binding</keyword>
<feature type="domain" description="RRM" evidence="10">
    <location>
        <begin position="101"/>
        <end position="178"/>
    </location>
</feature>
<evidence type="ECO:0000313" key="12">
    <source>
        <dbReference type="EMBL" id="CAE0367783.1"/>
    </source>
</evidence>
<evidence type="ECO:0000256" key="7">
    <source>
        <dbReference type="ARBA" id="ARBA00023242"/>
    </source>
</evidence>
<protein>
    <recommendedName>
        <fullName evidence="13">PABP</fullName>
    </recommendedName>
</protein>
<dbReference type="PROSITE" id="PS50102">
    <property type="entry name" value="RRM"/>
    <property type="match status" value="4"/>
</dbReference>
<feature type="compositionally biased region" description="Polar residues" evidence="9">
    <location>
        <begin position="660"/>
        <end position="680"/>
    </location>
</feature>
<dbReference type="FunFam" id="1.10.1900.10:FF:000004">
    <property type="entry name" value="Polyadenylate-binding protein"/>
    <property type="match status" value="1"/>
</dbReference>
<evidence type="ECO:0000256" key="6">
    <source>
        <dbReference type="ARBA" id="ARBA00022884"/>
    </source>
</evidence>
<evidence type="ECO:0000256" key="9">
    <source>
        <dbReference type="SAM" id="MobiDB-lite"/>
    </source>
</evidence>
<feature type="domain" description="RRM" evidence="10">
    <location>
        <begin position="414"/>
        <end position="492"/>
    </location>
</feature>
<dbReference type="FunFam" id="3.30.70.330:FF:000003">
    <property type="entry name" value="Polyadenylate-binding protein"/>
    <property type="match status" value="1"/>
</dbReference>
<evidence type="ECO:0000256" key="8">
    <source>
        <dbReference type="PROSITE-ProRule" id="PRU00176"/>
    </source>
</evidence>
<dbReference type="InterPro" id="IPR003954">
    <property type="entry name" value="RRM_euk-type"/>
</dbReference>
<sequence>MSMVGSSAPFHSASLYVGDLVPDASEGLLFEIFNTVGPVASIRVCRDAVTKRSLGYAYVNFHHVNDAERALDTMNYTLIKGKPCRIMWSQRDPTLRKSGVGNVFVKNLDPSIDHKALYEIFSLFGNILSCKIATDEQGRSQGYGYVHYESEEAATEAIAKINKMQISDKEVYVGQFVRRNDRTGQSDWTNLYVKNFPAHWTDEKLSHIFTPYGAITSCKVQQTTSTKNNIDPKKKSAFIKAAKDREEERIKAEKAKEIALDEDDENAVTAAEEILSRIAGEEAEAEVEEAKIQGTAFGWVNFEDHESATAAIDALNGTTTLTVHFIDEKTLPTEKETENVPPTDESAINKENNTVSTNESLPKNELKLIDEPRTIDLHIPLFVGRAQKKADRERELKQKFEQAKMERIKKYQGVNLFIKNLDDSLSEDDLREHFNPFGTITSIRIMRDSNNQTSRGFGFVCFSNQEEANKAVQEMNNLLIRGKPIFVAIAQRKEVRRAQLEAQHAQRRTPYGMGGAAGGPAGGPGGPMPHMGAPHMAGPYGAVPVMYQPGAQHPMMPPAMTAPHVAGPGQVRGGYVIARASPRGGMPIANGQDIRGFGALPRGAYGMAPHAMTPQQLAAMGAPAGMVPAGPHGHPQPGQPQGQQGGSGNRRNRSRGGQQSTAGGNQQGGPQQYKYTQNARNAGGPLGQNPNQHGTGHPMTQQHAQMMVHGGQMPPAAGQQMQMNQQQQQQQQQRAVAHAQEPLTLSALASASPQVQKNMIGERLYPLIHQSQPELAGKITGMLLEMDNSELLHLLESPDALRMKVSEALEVLKQHQAQLQQAQGVQPE</sequence>
<dbReference type="InterPro" id="IPR035979">
    <property type="entry name" value="RBD_domain_sf"/>
</dbReference>
<evidence type="ECO:0000256" key="3">
    <source>
        <dbReference type="ARBA" id="ARBA00008557"/>
    </source>
</evidence>
<dbReference type="Pfam" id="PF00076">
    <property type="entry name" value="RRM_1"/>
    <property type="match status" value="5"/>
</dbReference>
<evidence type="ECO:0008006" key="13">
    <source>
        <dbReference type="Google" id="ProtNLM"/>
    </source>
</evidence>
<dbReference type="PROSITE" id="PS51309">
    <property type="entry name" value="PABC"/>
    <property type="match status" value="1"/>
</dbReference>
<feature type="domain" description="RRM" evidence="10">
    <location>
        <begin position="189"/>
        <end position="328"/>
    </location>
</feature>
<proteinExistence type="inferred from homology"/>
<feature type="compositionally biased region" description="Polar residues" evidence="9">
    <location>
        <begin position="688"/>
        <end position="704"/>
    </location>
</feature>
<keyword evidence="4" id="KW-0963">Cytoplasm</keyword>
<dbReference type="SMART" id="SM00517">
    <property type="entry name" value="PolyA"/>
    <property type="match status" value="1"/>
</dbReference>
<comment type="subcellular location">
    <subcellularLocation>
        <location evidence="2">Cytoplasm</location>
    </subcellularLocation>
    <subcellularLocation>
        <location evidence="1">Nucleus</location>
    </subcellularLocation>
</comment>
<organism evidence="12">
    <name type="scientific">Aureoumbra lagunensis</name>
    <dbReference type="NCBI Taxonomy" id="44058"/>
    <lineage>
        <taxon>Eukaryota</taxon>
        <taxon>Sar</taxon>
        <taxon>Stramenopiles</taxon>
        <taxon>Ochrophyta</taxon>
        <taxon>Pelagophyceae</taxon>
        <taxon>Pelagomonadales</taxon>
        <taxon>Aureoumbra</taxon>
    </lineage>
</organism>
<dbReference type="CDD" id="cd12381">
    <property type="entry name" value="RRM4_I_PABPs"/>
    <property type="match status" value="1"/>
</dbReference>
<dbReference type="SUPFAM" id="SSF63570">
    <property type="entry name" value="PABC (PABP) domain"/>
    <property type="match status" value="1"/>
</dbReference>
<dbReference type="InterPro" id="IPR034364">
    <property type="entry name" value="PABP_RRM1"/>
</dbReference>
<dbReference type="EMBL" id="HBIJ01012583">
    <property type="protein sequence ID" value="CAE0367783.1"/>
    <property type="molecule type" value="Transcribed_RNA"/>
</dbReference>
<dbReference type="PANTHER" id="PTHR24012">
    <property type="entry name" value="RNA BINDING PROTEIN"/>
    <property type="match status" value="1"/>
</dbReference>
<dbReference type="GO" id="GO:0003723">
    <property type="term" value="F:RNA binding"/>
    <property type="evidence" value="ECO:0007669"/>
    <property type="project" value="UniProtKB-UniRule"/>
</dbReference>
<feature type="compositionally biased region" description="Low complexity" evidence="9">
    <location>
        <begin position="719"/>
        <end position="733"/>
    </location>
</feature>
<dbReference type="SUPFAM" id="SSF54928">
    <property type="entry name" value="RNA-binding domain, RBD"/>
    <property type="match status" value="3"/>
</dbReference>
<dbReference type="GO" id="GO:0005634">
    <property type="term" value="C:nucleus"/>
    <property type="evidence" value="ECO:0007669"/>
    <property type="project" value="UniProtKB-SubCell"/>
</dbReference>
<feature type="compositionally biased region" description="Gly residues" evidence="9">
    <location>
        <begin position="512"/>
        <end position="525"/>
    </location>
</feature>
<evidence type="ECO:0000256" key="2">
    <source>
        <dbReference type="ARBA" id="ARBA00004496"/>
    </source>
</evidence>
<dbReference type="InterPro" id="IPR012677">
    <property type="entry name" value="Nucleotide-bd_a/b_plait_sf"/>
</dbReference>
<feature type="region of interest" description="Disordered" evidence="9">
    <location>
        <begin position="622"/>
        <end position="738"/>
    </location>
</feature>
<name>A0A7S3JX00_9STRA</name>
<gene>
    <name evidence="12" type="ORF">ALAG00032_LOCUS8540</name>
</gene>
<dbReference type="InterPro" id="IPR000504">
    <property type="entry name" value="RRM_dom"/>
</dbReference>
<evidence type="ECO:0000259" key="11">
    <source>
        <dbReference type="PROSITE" id="PS51309"/>
    </source>
</evidence>
<feature type="domain" description="PABC" evidence="11">
    <location>
        <begin position="740"/>
        <end position="817"/>
    </location>
</feature>
<feature type="domain" description="RRM" evidence="10">
    <location>
        <begin position="13"/>
        <end position="91"/>
    </location>
</feature>
<dbReference type="AlphaFoldDB" id="A0A7S3JX00"/>
<dbReference type="SMART" id="SM00361">
    <property type="entry name" value="RRM_1"/>
    <property type="match status" value="3"/>
</dbReference>